<dbReference type="RefSeq" id="WP_347437000.1">
    <property type="nucleotide sequence ID" value="NZ_CP089291.1"/>
</dbReference>
<keyword evidence="4 7" id="KW-0812">Transmembrane</keyword>
<dbReference type="PANTHER" id="PTHR33362:SF2">
    <property type="entry name" value="TRAP TRANSPORTER LARGE PERMEASE PROTEIN"/>
    <property type="match status" value="1"/>
</dbReference>
<evidence type="ECO:0000256" key="5">
    <source>
        <dbReference type="ARBA" id="ARBA00022989"/>
    </source>
</evidence>
<accession>A0ABY4CM47</accession>
<comment type="subcellular location">
    <subcellularLocation>
        <location evidence="1">Cell inner membrane</location>
        <topology evidence="1">Multi-pass membrane protein</topology>
    </subcellularLocation>
</comment>
<evidence type="ECO:0000313" key="9">
    <source>
        <dbReference type="EMBL" id="UOF90306.1"/>
    </source>
</evidence>
<dbReference type="PANTHER" id="PTHR33362">
    <property type="entry name" value="SIALIC ACID TRAP TRANSPORTER PERMEASE PROTEIN SIAT-RELATED"/>
    <property type="match status" value="1"/>
</dbReference>
<feature type="domain" description="TRAP C4-dicarboxylate transport system permease DctM subunit" evidence="8">
    <location>
        <begin position="2"/>
        <end position="55"/>
    </location>
</feature>
<name>A0ABY4CM47_9BACL</name>
<keyword evidence="10" id="KW-1185">Reference proteome</keyword>
<evidence type="ECO:0000256" key="6">
    <source>
        <dbReference type="ARBA" id="ARBA00023136"/>
    </source>
</evidence>
<evidence type="ECO:0000256" key="7">
    <source>
        <dbReference type="SAM" id="Phobius"/>
    </source>
</evidence>
<proteinExistence type="predicted"/>
<evidence type="ECO:0000256" key="2">
    <source>
        <dbReference type="ARBA" id="ARBA00022475"/>
    </source>
</evidence>
<gene>
    <name evidence="9" type="ORF">LSG31_20995</name>
</gene>
<dbReference type="EMBL" id="CP089291">
    <property type="protein sequence ID" value="UOF90306.1"/>
    <property type="molecule type" value="Genomic_DNA"/>
</dbReference>
<evidence type="ECO:0000256" key="3">
    <source>
        <dbReference type="ARBA" id="ARBA00022519"/>
    </source>
</evidence>
<evidence type="ECO:0000259" key="8">
    <source>
        <dbReference type="Pfam" id="PF06808"/>
    </source>
</evidence>
<evidence type="ECO:0000313" key="10">
    <source>
        <dbReference type="Proteomes" id="UP000830167"/>
    </source>
</evidence>
<evidence type="ECO:0000256" key="4">
    <source>
        <dbReference type="ARBA" id="ARBA00022692"/>
    </source>
</evidence>
<organism evidence="9 10">
    <name type="scientific">Fodinisporobacter ferrooxydans</name>
    <dbReference type="NCBI Taxonomy" id="2901836"/>
    <lineage>
        <taxon>Bacteria</taxon>
        <taxon>Bacillati</taxon>
        <taxon>Bacillota</taxon>
        <taxon>Bacilli</taxon>
        <taxon>Bacillales</taxon>
        <taxon>Alicyclobacillaceae</taxon>
        <taxon>Fodinisporobacter</taxon>
    </lineage>
</organism>
<dbReference type="Pfam" id="PF06808">
    <property type="entry name" value="DctM"/>
    <property type="match status" value="1"/>
</dbReference>
<keyword evidence="3" id="KW-0997">Cell inner membrane</keyword>
<dbReference type="InterPro" id="IPR004681">
    <property type="entry name" value="TRAP_DctM"/>
</dbReference>
<evidence type="ECO:0000256" key="1">
    <source>
        <dbReference type="ARBA" id="ARBA00004429"/>
    </source>
</evidence>
<reference evidence="9" key="1">
    <citation type="submission" date="2021-12" db="EMBL/GenBank/DDBJ databases">
        <title>Alicyclobacillaceae gen. nov., sp. nov., isolated from chalcocite enrichment system.</title>
        <authorList>
            <person name="Jiang Z."/>
        </authorList>
    </citation>
    <scope>NUCLEOTIDE SEQUENCE</scope>
    <source>
        <strain evidence="9">MYW30-H2</strain>
    </source>
</reference>
<keyword evidence="6 7" id="KW-0472">Membrane</keyword>
<dbReference type="InterPro" id="IPR010656">
    <property type="entry name" value="DctM"/>
</dbReference>
<keyword evidence="2" id="KW-1003">Cell membrane</keyword>
<dbReference type="Proteomes" id="UP000830167">
    <property type="component" value="Chromosome"/>
</dbReference>
<keyword evidence="5 7" id="KW-1133">Transmembrane helix</keyword>
<feature type="transmembrane region" description="Helical" evidence="7">
    <location>
        <begin position="36"/>
        <end position="59"/>
    </location>
</feature>
<protein>
    <submittedName>
        <fullName evidence="9">TRAP transporter large permease subunit</fullName>
    </submittedName>
</protein>
<sequence>MLNLGIGLLHPPVGSEPFVGCSIGGISMEQSFKAMLPLLGILLIVLLGITYIPGITMALPHLFVH</sequence>